<proteinExistence type="predicted"/>
<evidence type="ECO:0000313" key="3">
    <source>
        <dbReference type="Proteomes" id="UP000031737"/>
    </source>
</evidence>
<sequence length="507" mass="56817">MDVWSPLLPSTVFLFLCSGLVFANFSSCFFVVVSVSRFHLDPSAFLSQLTVMSQAVQQQQHQCPGGASPCEHAGHDAMMALHRLEDAAATLHAECRKLRRAVLAKQRLASKLLFGDTDETRAVGGLCLTAMSHAWPTASQYGVEAERHRALAKQRRGVAVLLRRKAELGELWERLVVRTWYKRVVVAGFYEGVMARLNDFDRRLQRAASVVRPERRWWGGPPAVLLPPCVTARRQTRDAAAAAVDPASTPSVVEAATATGVGDEAGEADEPSETDRVEASGMRRQRPLRTIIHLFAGVVREYAEQQRTHGGSELFTHTSEHRDCTSWMNSLIPFTLEQMTDVMHHIFTSNVGVRWPCLEDAANTSAQAPSQRDLLMQTLEASLLLRRHMETWLLCHFQPQETLLRYRHYVQAVTNFMQERSRATRDLLVTRRQQQERDEARWQSMRARAVTALHPLSFVSAASGSPQRADDDADGPIDKSECALWLVVDSLRQRSQAESAPLDSTRS</sequence>
<dbReference type="OrthoDB" id="249640at2759"/>
<gene>
    <name evidence="2" type="ORF">TRSC58_04745</name>
</gene>
<reference evidence="2 3" key="1">
    <citation type="submission" date="2013-07" db="EMBL/GenBank/DDBJ databases">
        <authorList>
            <person name="Stoco P.H."/>
            <person name="Wagner G."/>
            <person name="Gerber A."/>
            <person name="Zaha A."/>
            <person name="Thompson C."/>
            <person name="Bartholomeu D.C."/>
            <person name="Luckemeyer D.D."/>
            <person name="Bahia D."/>
            <person name="Loreto E."/>
            <person name="Prestes E.B."/>
            <person name="Lima F.M."/>
            <person name="Rodrigues-Luiz G."/>
            <person name="Vallejo G.A."/>
            <person name="Filho J.F."/>
            <person name="Monteiro K.M."/>
            <person name="Tyler K.M."/>
            <person name="de Almeida L.G."/>
            <person name="Ortiz M.F."/>
            <person name="Siervo M.A."/>
            <person name="de Moraes M.H."/>
            <person name="Cunha O.L."/>
            <person name="Mendonca-Neto R."/>
            <person name="Silva R."/>
            <person name="Teixeira S.M."/>
            <person name="Murta S.M."/>
            <person name="Sincero T.C."/>
            <person name="Mendes T.A."/>
            <person name="Urmenyi T.P."/>
            <person name="Silva V.G."/>
            <person name="da Rocha W.D."/>
            <person name="Andersson B."/>
            <person name="Romanha A.J."/>
            <person name="Steindel M."/>
            <person name="de Vasconcelos A.T."/>
            <person name="Grisard E.C."/>
        </authorList>
    </citation>
    <scope>NUCLEOTIDE SEQUENCE [LARGE SCALE GENOMIC DNA]</scope>
    <source>
        <strain evidence="2 3">SC58</strain>
    </source>
</reference>
<protein>
    <submittedName>
        <fullName evidence="2">Uncharacterized protein</fullName>
    </submittedName>
</protein>
<dbReference type="AlphaFoldDB" id="A0A061IWS5"/>
<evidence type="ECO:0000313" key="2">
    <source>
        <dbReference type="EMBL" id="ESL07563.1"/>
    </source>
</evidence>
<name>A0A061IWS5_TRYRA</name>
<comment type="caution">
    <text evidence="2">The sequence shown here is derived from an EMBL/GenBank/DDBJ whole genome shotgun (WGS) entry which is preliminary data.</text>
</comment>
<organism evidence="2 3">
    <name type="scientific">Trypanosoma rangeli SC58</name>
    <dbReference type="NCBI Taxonomy" id="429131"/>
    <lineage>
        <taxon>Eukaryota</taxon>
        <taxon>Discoba</taxon>
        <taxon>Euglenozoa</taxon>
        <taxon>Kinetoplastea</taxon>
        <taxon>Metakinetoplastina</taxon>
        <taxon>Trypanosomatida</taxon>
        <taxon>Trypanosomatidae</taxon>
        <taxon>Trypanosoma</taxon>
        <taxon>Herpetosoma</taxon>
    </lineage>
</organism>
<feature type="region of interest" description="Disordered" evidence="1">
    <location>
        <begin position="259"/>
        <end position="282"/>
    </location>
</feature>
<dbReference type="EMBL" id="AUPL01004745">
    <property type="protein sequence ID" value="ESL07563.1"/>
    <property type="molecule type" value="Genomic_DNA"/>
</dbReference>
<dbReference type="VEuPathDB" id="TriTrypDB:TRSC58_04745"/>
<accession>A0A061IWS5</accession>
<evidence type="ECO:0000256" key="1">
    <source>
        <dbReference type="SAM" id="MobiDB-lite"/>
    </source>
</evidence>
<keyword evidence="3" id="KW-1185">Reference proteome</keyword>
<dbReference type="Proteomes" id="UP000031737">
    <property type="component" value="Unassembled WGS sequence"/>
</dbReference>